<dbReference type="EMBL" id="JH767181">
    <property type="protein sequence ID" value="EQC29727.1"/>
    <property type="molecule type" value="Genomic_DNA"/>
</dbReference>
<accession>T0RIP0</accession>
<proteinExistence type="predicted"/>
<evidence type="ECO:0000313" key="1">
    <source>
        <dbReference type="EMBL" id="EQC29727.1"/>
    </source>
</evidence>
<gene>
    <name evidence="1" type="ORF">SDRG_12499</name>
</gene>
<organism evidence="1 2">
    <name type="scientific">Saprolegnia diclina (strain VS20)</name>
    <dbReference type="NCBI Taxonomy" id="1156394"/>
    <lineage>
        <taxon>Eukaryota</taxon>
        <taxon>Sar</taxon>
        <taxon>Stramenopiles</taxon>
        <taxon>Oomycota</taxon>
        <taxon>Saprolegniomycetes</taxon>
        <taxon>Saprolegniales</taxon>
        <taxon>Saprolegniaceae</taxon>
        <taxon>Saprolegnia</taxon>
    </lineage>
</organism>
<dbReference type="RefSeq" id="XP_008616793.1">
    <property type="nucleotide sequence ID" value="XM_008618571.1"/>
</dbReference>
<name>T0RIP0_SAPDV</name>
<reference evidence="1 2" key="1">
    <citation type="submission" date="2012-04" db="EMBL/GenBank/DDBJ databases">
        <title>The Genome Sequence of Saprolegnia declina VS20.</title>
        <authorList>
            <consortium name="The Broad Institute Genome Sequencing Platform"/>
            <person name="Russ C."/>
            <person name="Nusbaum C."/>
            <person name="Tyler B."/>
            <person name="van West P."/>
            <person name="Dieguez-Uribeondo J."/>
            <person name="de Bruijn I."/>
            <person name="Tripathy S."/>
            <person name="Jiang R."/>
            <person name="Young S.K."/>
            <person name="Zeng Q."/>
            <person name="Gargeya S."/>
            <person name="Fitzgerald M."/>
            <person name="Haas B."/>
            <person name="Abouelleil A."/>
            <person name="Alvarado L."/>
            <person name="Arachchi H.M."/>
            <person name="Berlin A."/>
            <person name="Chapman S.B."/>
            <person name="Goldberg J."/>
            <person name="Griggs A."/>
            <person name="Gujja S."/>
            <person name="Hansen M."/>
            <person name="Howarth C."/>
            <person name="Imamovic A."/>
            <person name="Larimer J."/>
            <person name="McCowen C."/>
            <person name="Montmayeur A."/>
            <person name="Murphy C."/>
            <person name="Neiman D."/>
            <person name="Pearson M."/>
            <person name="Priest M."/>
            <person name="Roberts A."/>
            <person name="Saif S."/>
            <person name="Shea T."/>
            <person name="Sisk P."/>
            <person name="Sykes S."/>
            <person name="Wortman J."/>
            <person name="Nusbaum C."/>
            <person name="Birren B."/>
        </authorList>
    </citation>
    <scope>NUCLEOTIDE SEQUENCE [LARGE SCALE GENOMIC DNA]</scope>
    <source>
        <strain evidence="1 2">VS20</strain>
    </source>
</reference>
<dbReference type="GeneID" id="19953226"/>
<sequence>MPSLHGYRGSCRGEYFDRWPTNWAVRHGHLEILSVSAVAFPMVYLHDVFDQRGSTVDALLPVTR</sequence>
<evidence type="ECO:0000313" key="2">
    <source>
        <dbReference type="Proteomes" id="UP000030762"/>
    </source>
</evidence>
<dbReference type="AlphaFoldDB" id="T0RIP0"/>
<protein>
    <submittedName>
        <fullName evidence="1">Uncharacterized protein</fullName>
    </submittedName>
</protein>
<dbReference type="InParanoid" id="T0RIP0"/>
<dbReference type="Proteomes" id="UP000030762">
    <property type="component" value="Unassembled WGS sequence"/>
</dbReference>
<keyword evidence="2" id="KW-1185">Reference proteome</keyword>
<dbReference type="VEuPathDB" id="FungiDB:SDRG_12499"/>